<dbReference type="Proteomes" id="UP001358586">
    <property type="component" value="Chromosome 11"/>
</dbReference>
<name>A0ABR0NAQ8_GOSAR</name>
<feature type="compositionally biased region" description="Acidic residues" evidence="2">
    <location>
        <begin position="17"/>
        <end position="28"/>
    </location>
</feature>
<organism evidence="3 4">
    <name type="scientific">Gossypium arboreum</name>
    <name type="common">Tree cotton</name>
    <name type="synonym">Gossypium nanking</name>
    <dbReference type="NCBI Taxonomy" id="29729"/>
    <lineage>
        <taxon>Eukaryota</taxon>
        <taxon>Viridiplantae</taxon>
        <taxon>Streptophyta</taxon>
        <taxon>Embryophyta</taxon>
        <taxon>Tracheophyta</taxon>
        <taxon>Spermatophyta</taxon>
        <taxon>Magnoliopsida</taxon>
        <taxon>eudicotyledons</taxon>
        <taxon>Gunneridae</taxon>
        <taxon>Pentapetalae</taxon>
        <taxon>rosids</taxon>
        <taxon>malvids</taxon>
        <taxon>Malvales</taxon>
        <taxon>Malvaceae</taxon>
        <taxon>Malvoideae</taxon>
        <taxon>Gossypium</taxon>
    </lineage>
</organism>
<evidence type="ECO:0000256" key="2">
    <source>
        <dbReference type="SAM" id="MobiDB-lite"/>
    </source>
</evidence>
<reference evidence="3 4" key="1">
    <citation type="submission" date="2023-03" db="EMBL/GenBank/DDBJ databases">
        <title>WGS of Gossypium arboreum.</title>
        <authorList>
            <person name="Yu D."/>
        </authorList>
    </citation>
    <scope>NUCLEOTIDE SEQUENCE [LARGE SCALE GENOMIC DNA]</scope>
    <source>
        <tissue evidence="3">Leaf</tissue>
    </source>
</reference>
<proteinExistence type="predicted"/>
<dbReference type="EMBL" id="JARKNE010000011">
    <property type="protein sequence ID" value="KAK5787352.1"/>
    <property type="molecule type" value="Genomic_DNA"/>
</dbReference>
<evidence type="ECO:0000313" key="4">
    <source>
        <dbReference type="Proteomes" id="UP001358586"/>
    </source>
</evidence>
<dbReference type="PANTHER" id="PTHR35021:SF8">
    <property type="entry name" value="FIBER PROTEIN FB17"/>
    <property type="match status" value="1"/>
</dbReference>
<accession>A0ABR0NAQ8</accession>
<feature type="region of interest" description="Disordered" evidence="2">
    <location>
        <begin position="1"/>
        <end position="80"/>
    </location>
</feature>
<evidence type="ECO:0000313" key="3">
    <source>
        <dbReference type="EMBL" id="KAK5787352.1"/>
    </source>
</evidence>
<comment type="caution">
    <text evidence="3">The sequence shown here is derived from an EMBL/GenBank/DDBJ whole genome shotgun (WGS) entry which is preliminary data.</text>
</comment>
<feature type="compositionally biased region" description="Low complexity" evidence="2">
    <location>
        <begin position="422"/>
        <end position="431"/>
    </location>
</feature>
<feature type="coiled-coil region" evidence="1">
    <location>
        <begin position="161"/>
        <end position="188"/>
    </location>
</feature>
<sequence>MSENQDIPCPIGVVSDAESDPPENEPDDTQMHLSTGSKKRSREIDDSVEAKGKAPKKWTSGKEASSSQRRPKPKSENKCGEAVQNRLKNFRHQIDRRRKTDKMRDLEFLTWVKPKSFPVPLKIPASFKQIKTRWPMRPDLQSILQKIQDIKAKFKDHLLTEDKVNEELDTVEDKLNELDQKRSEEQTRDLDAVFSNTKDTNMGTETLIKEFCSAYPWLCSLDQDPDQDHGSLSTLEGIQSLLKSLENQLYDENNNKVSVKDFEGLEEALKKTNGLDLLPDYLRPIANQIEEARGEATGIAHSYVQVLVCAAIKEMQDLAPVEMDMLKKWAAALNYARQYGFQVTFADHLLRKNFDAYIHNKFGLGCCPFSPLRRCRHIKSITGRGNITDPTEMDLQQLQNDTPLERYNGEKNLYQKNWHIGESSTSQQQPESEMKEEHHFPEERSYSRSVLERIETLMDRIYRQKMTDQEADMKSILWLDHSVKTLPLVNTQNIKTNDGKFKDGHLAEYEMIKKILETYELKQNLLYEKLDLQLSEDSENASLPTEQNEFSLACAPAQDRGSCMSSESKFDHFINQLYDNDNNKVEYKDFQGLEDALANTAWGKVPDYLKSIGIRIEDARGKATEFSHTGIQILVCAVIKEMEDMSLGDLDWGTLKKWAAALNYANEHGFQVGFANNLLHRNVVAYFLTKELS</sequence>
<feature type="compositionally biased region" description="Basic and acidic residues" evidence="2">
    <location>
        <begin position="432"/>
        <end position="445"/>
    </location>
</feature>
<protein>
    <recommendedName>
        <fullName evidence="5">Pentafunctional arom polypeptide</fullName>
    </recommendedName>
</protein>
<gene>
    <name evidence="3" type="ORF">PVK06_042006</name>
</gene>
<keyword evidence="4" id="KW-1185">Reference proteome</keyword>
<evidence type="ECO:0008006" key="5">
    <source>
        <dbReference type="Google" id="ProtNLM"/>
    </source>
</evidence>
<evidence type="ECO:0000256" key="1">
    <source>
        <dbReference type="SAM" id="Coils"/>
    </source>
</evidence>
<dbReference type="PANTHER" id="PTHR35021">
    <property type="match status" value="1"/>
</dbReference>
<feature type="compositionally biased region" description="Basic and acidic residues" evidence="2">
    <location>
        <begin position="42"/>
        <end position="52"/>
    </location>
</feature>
<feature type="region of interest" description="Disordered" evidence="2">
    <location>
        <begin position="421"/>
        <end position="445"/>
    </location>
</feature>
<keyword evidence="1" id="KW-0175">Coiled coil</keyword>